<feature type="compositionally biased region" description="Basic and acidic residues" evidence="1">
    <location>
        <begin position="230"/>
        <end position="292"/>
    </location>
</feature>
<proteinExistence type="predicted"/>
<feature type="compositionally biased region" description="Polar residues" evidence="1">
    <location>
        <begin position="558"/>
        <end position="571"/>
    </location>
</feature>
<feature type="region of interest" description="Disordered" evidence="1">
    <location>
        <begin position="442"/>
        <end position="855"/>
    </location>
</feature>
<dbReference type="RefSeq" id="XP_033235438.1">
    <property type="nucleotide sequence ID" value="XM_033379547.1"/>
</dbReference>
<feature type="compositionally biased region" description="Polar residues" evidence="1">
    <location>
        <begin position="68"/>
        <end position="92"/>
    </location>
</feature>
<reference evidence="3" key="1">
    <citation type="submission" date="2025-08" db="UniProtKB">
        <authorList>
            <consortium name="RefSeq"/>
        </authorList>
    </citation>
    <scope>IDENTIFICATION</scope>
    <source>
        <strain evidence="3">MV-25-SWS-2005</strain>
        <tissue evidence="3">Whole body</tissue>
    </source>
</reference>
<dbReference type="Proteomes" id="UP000001819">
    <property type="component" value="Chromosome 4"/>
</dbReference>
<feature type="compositionally biased region" description="Low complexity" evidence="1">
    <location>
        <begin position="794"/>
        <end position="823"/>
    </location>
</feature>
<dbReference type="AlphaFoldDB" id="A0A6I8VWV7"/>
<feature type="compositionally biased region" description="Low complexity" evidence="1">
    <location>
        <begin position="53"/>
        <end position="67"/>
    </location>
</feature>
<evidence type="ECO:0000313" key="3">
    <source>
        <dbReference type="RefSeq" id="XP_033235438.1"/>
    </source>
</evidence>
<feature type="compositionally biased region" description="Polar residues" evidence="1">
    <location>
        <begin position="580"/>
        <end position="591"/>
    </location>
</feature>
<feature type="compositionally biased region" description="Polar residues" evidence="1">
    <location>
        <begin position="478"/>
        <end position="505"/>
    </location>
</feature>
<sequence length="910" mass="98366">METGAPLVVQSDDGQGQQTIVIRLMQPTPGANGQTQCMPISVHAIPLYIMPQPQQQQQWQPQQQQQQSLVDQKSPSSHRNQRYSTRVQSEGQYQREARTLEDFSVPPGKVGGRPNGNQRSRQVCYKVEYMLCPEDALYCQPTEPNAGNQFGDVRGEAPCCNQYCMDYQDSQAEKEFTYAMENIPRKCGKCRCGPSTTQVGTIPGKSEDIQWHQNIAQTSREESIENYDQMEQKTEEGYRRDQKTEEGYRRDQKTEDGYRRDQKTEEGYRRDQKTEDGYRRDQKTEDGYRRDQSTNTNAQGCPDSPNLEYIKTLCETLGRAMVACATAAAEAAEVRGKVSANLGLSASNWATAPSLLMQQTPTTMEEPACCLDSQMSITVENINPEITNMRGKAEKLKQTAENSSVESIGALRAIGSQSSMDSPEKRSSYTLRSIQQTLDVSHSKFRDMHHSSKGAPVSKDSKQSSGSSDNSARKTKSTSRVSTQTPRSSGSACASEGKSSARGSATTSERRSERPASSATEGKSSARGSDIATEKKKSSPRGSNQSALSIAKQRKKSSPSGSNQGILSSGISKERKKSSPRGSNHSVQSSRVSKEKNSSRCSDGGRAIRSPRSSVSVSERKSCGSAGASEGKSSARGSATMSERKSERPASSATEGKSSARGSDSATEKKKSSPRGSNQSVLSIAKERKKSSPRGSNQSVLSIAKERKKSSPRGSNQRVQSSGIAKEKNSSPRGSDSAVAVRSTRSSVSATERKSCGSACASEGKSSARGSATTSEQKSERPAASATEGKSSRRGSSQSTGSSAKRNSSASSKKGSSGAKPGGIRCPTSCPQSALVMSQARKVKTPSPSPEKRRDFITTVNKSQRSMTLKPLKCCTACKYINYCCCNRSPSPPKPLGHCCKKVGCPPWYC</sequence>
<dbReference type="InParanoid" id="A0A6I8VWV7"/>
<evidence type="ECO:0000313" key="2">
    <source>
        <dbReference type="Proteomes" id="UP000001819"/>
    </source>
</evidence>
<feature type="compositionally biased region" description="Low complexity" evidence="1">
    <location>
        <begin position="607"/>
        <end position="639"/>
    </location>
</feature>
<accession>A0A6I8VWV7</accession>
<evidence type="ECO:0000256" key="1">
    <source>
        <dbReference type="SAM" id="MobiDB-lite"/>
    </source>
</evidence>
<feature type="region of interest" description="Disordered" evidence="1">
    <location>
        <begin position="217"/>
        <end position="305"/>
    </location>
</feature>
<feature type="compositionally biased region" description="Polar residues" evidence="1">
    <location>
        <begin position="649"/>
        <end position="665"/>
    </location>
</feature>
<organism evidence="2 3">
    <name type="scientific">Drosophila pseudoobscura pseudoobscura</name>
    <name type="common">Fruit fly</name>
    <dbReference type="NCBI Taxonomy" id="46245"/>
    <lineage>
        <taxon>Eukaryota</taxon>
        <taxon>Metazoa</taxon>
        <taxon>Ecdysozoa</taxon>
        <taxon>Arthropoda</taxon>
        <taxon>Hexapoda</taxon>
        <taxon>Insecta</taxon>
        <taxon>Pterygota</taxon>
        <taxon>Neoptera</taxon>
        <taxon>Endopterygota</taxon>
        <taxon>Diptera</taxon>
        <taxon>Brachycera</taxon>
        <taxon>Muscomorpha</taxon>
        <taxon>Ephydroidea</taxon>
        <taxon>Drosophilidae</taxon>
        <taxon>Drosophila</taxon>
        <taxon>Sophophora</taxon>
    </lineage>
</organism>
<feature type="region of interest" description="Disordered" evidence="1">
    <location>
        <begin position="53"/>
        <end position="118"/>
    </location>
</feature>
<feature type="compositionally biased region" description="Polar residues" evidence="1">
    <location>
        <begin position="764"/>
        <end position="776"/>
    </location>
</feature>
<gene>
    <name evidence="3" type="primary">LOC117183935</name>
</gene>
<protein>
    <submittedName>
        <fullName evidence="3">Autotransporter adhesin BpaC-like isoform X1</fullName>
    </submittedName>
</protein>
<feature type="compositionally biased region" description="Polar residues" evidence="1">
    <location>
        <begin position="712"/>
        <end position="723"/>
    </location>
</feature>
<dbReference type="KEGG" id="dpo:117183935"/>
<feature type="compositionally biased region" description="Low complexity" evidence="1">
    <location>
        <begin position="737"/>
        <end position="750"/>
    </location>
</feature>
<name>A0A6I8VWV7_DROPS</name>
<keyword evidence="2" id="KW-1185">Reference proteome</keyword>